<dbReference type="InterPro" id="IPR011047">
    <property type="entry name" value="Quinoprotein_ADH-like_sf"/>
</dbReference>
<evidence type="ECO:0000313" key="5">
    <source>
        <dbReference type="EMBL" id="NZD66185.1"/>
    </source>
</evidence>
<dbReference type="InterPro" id="IPR015943">
    <property type="entry name" value="WD40/YVTN_repeat-like_dom_sf"/>
</dbReference>
<evidence type="ECO:0000256" key="2">
    <source>
        <dbReference type="ARBA" id="ARBA00022737"/>
    </source>
</evidence>
<feature type="region of interest" description="Disordered" evidence="4">
    <location>
        <begin position="1"/>
        <end position="20"/>
    </location>
</feature>
<dbReference type="PROSITE" id="PS50294">
    <property type="entry name" value="WD_REPEATS_REGION"/>
    <property type="match status" value="1"/>
</dbReference>
<proteinExistence type="predicted"/>
<name>A0A7Z0UI26_9HYPH</name>
<dbReference type="RefSeq" id="WP_180697387.1">
    <property type="nucleotide sequence ID" value="NZ_JACCPJ010000015.1"/>
</dbReference>
<feature type="compositionally biased region" description="Basic and acidic residues" evidence="4">
    <location>
        <begin position="1"/>
        <end position="11"/>
    </location>
</feature>
<sequence length="75" mass="7960">MAASTRAEHQRCGSSDGWRPTCGSPVFSIAFSPDGGTLLSGSGDATARLWDVVDRSRFSPAMIWAVAFNPMAARL</sequence>
<accession>A0A7Z0UI26</accession>
<feature type="repeat" description="WD" evidence="3">
    <location>
        <begin position="26"/>
        <end position="52"/>
    </location>
</feature>
<dbReference type="PROSITE" id="PS00678">
    <property type="entry name" value="WD_REPEATS_1"/>
    <property type="match status" value="1"/>
</dbReference>
<protein>
    <submittedName>
        <fullName evidence="5">WD40 repeat domain-containing protein</fullName>
    </submittedName>
</protein>
<evidence type="ECO:0000256" key="1">
    <source>
        <dbReference type="ARBA" id="ARBA00022574"/>
    </source>
</evidence>
<dbReference type="Proteomes" id="UP000532162">
    <property type="component" value="Unassembled WGS sequence"/>
</dbReference>
<dbReference type="EMBL" id="JACCPJ010000015">
    <property type="protein sequence ID" value="NZD66185.1"/>
    <property type="molecule type" value="Genomic_DNA"/>
</dbReference>
<dbReference type="SUPFAM" id="SSF50998">
    <property type="entry name" value="Quinoprotein alcohol dehydrogenase-like"/>
    <property type="match status" value="1"/>
</dbReference>
<dbReference type="Pfam" id="PF00400">
    <property type="entry name" value="WD40"/>
    <property type="match status" value="1"/>
</dbReference>
<evidence type="ECO:0000256" key="4">
    <source>
        <dbReference type="SAM" id="MobiDB-lite"/>
    </source>
</evidence>
<keyword evidence="2" id="KW-0677">Repeat</keyword>
<dbReference type="Gene3D" id="2.130.10.10">
    <property type="entry name" value="YVTN repeat-like/Quinoprotein amine dehydrogenase"/>
    <property type="match status" value="1"/>
</dbReference>
<dbReference type="PROSITE" id="PS50082">
    <property type="entry name" value="WD_REPEATS_2"/>
    <property type="match status" value="1"/>
</dbReference>
<dbReference type="InterPro" id="IPR001680">
    <property type="entry name" value="WD40_rpt"/>
</dbReference>
<evidence type="ECO:0000256" key="3">
    <source>
        <dbReference type="PROSITE-ProRule" id="PRU00221"/>
    </source>
</evidence>
<comment type="caution">
    <text evidence="5">The sequence shown here is derived from an EMBL/GenBank/DDBJ whole genome shotgun (WGS) entry which is preliminary data.</text>
</comment>
<reference evidence="5 6" key="1">
    <citation type="submission" date="2020-07" db="EMBL/GenBank/DDBJ databases">
        <authorList>
            <person name="Sun Q."/>
        </authorList>
    </citation>
    <scope>NUCLEOTIDE SEQUENCE [LARGE SCALE GENOMIC DNA]</scope>
    <source>
        <strain evidence="5 6">WYCCWR 11290</strain>
    </source>
</reference>
<gene>
    <name evidence="5" type="ORF">HX900_34625</name>
</gene>
<dbReference type="SMART" id="SM00320">
    <property type="entry name" value="WD40"/>
    <property type="match status" value="1"/>
</dbReference>
<organism evidence="5 6">
    <name type="scientific">Rhizobium changzhiense</name>
    <dbReference type="NCBI Taxonomy" id="2692317"/>
    <lineage>
        <taxon>Bacteria</taxon>
        <taxon>Pseudomonadati</taxon>
        <taxon>Pseudomonadota</taxon>
        <taxon>Alphaproteobacteria</taxon>
        <taxon>Hyphomicrobiales</taxon>
        <taxon>Rhizobiaceae</taxon>
        <taxon>Rhizobium/Agrobacterium group</taxon>
        <taxon>Rhizobium</taxon>
    </lineage>
</organism>
<evidence type="ECO:0000313" key="6">
    <source>
        <dbReference type="Proteomes" id="UP000532162"/>
    </source>
</evidence>
<dbReference type="InterPro" id="IPR019775">
    <property type="entry name" value="WD40_repeat_CS"/>
</dbReference>
<keyword evidence="1 3" id="KW-0853">WD repeat</keyword>
<dbReference type="AlphaFoldDB" id="A0A7Z0UI26"/>